<sequence length="376" mass="40541">MAALTTVLMAVALQALLAQAWKQDCITKPVGFGRLTTGGAGGKTVQPKSVDELKTLLSSKDKLIIDLTTTFDFTSTEGTTTATGCVFNSCGSGEQLSLPLYGACSGKPVKKVQYAKAGARTEELIVSSHKTIMSSNGKGVIKGKGIRIDNAENVIVRDITISDINPGVIWAGDAVVLNKVTNVWIHKCTFRNIGRQHLVTYVQQNKGITVSSCLFDGNTQHSLFCNGAHYWMWLFWGTRDEITLINNRVVNAAGRLPHAGGQKAEYRNLVHMVGNEMDTNTHQGIQAMTGGYVLAEGNKWTKYYEVIDSKNKGGYVALINTAADAASCSAPFGQKCLINAYVDTKAPTRVDHAVFNEFAKLDKEAINGARAAACEL</sequence>
<dbReference type="Gene3D" id="2.160.20.10">
    <property type="entry name" value="Single-stranded right-handed beta-helix, Pectin lyase-like"/>
    <property type="match status" value="1"/>
</dbReference>
<proteinExistence type="predicted"/>
<dbReference type="InterPro" id="IPR045032">
    <property type="entry name" value="PEL"/>
</dbReference>
<comment type="function">
    <text evidence="5">Pectinolytic enzymes consist of four classes of enzymes: pectin lyase, polygalacturonase, pectin methylesterase and rhamnogalacturonase. Among pectinolytic enzymes, pectin lyase is the most important in depolymerization of pectin, since it cleaves internal glycosidic bonds of highly methylated pectins.</text>
</comment>
<comment type="caution">
    <text evidence="9">The sequence shown here is derived from an EMBL/GenBank/DDBJ whole genome shotgun (WGS) entry which is preliminary data.</text>
</comment>
<evidence type="ECO:0000256" key="4">
    <source>
        <dbReference type="ARBA" id="ARBA00036818"/>
    </source>
</evidence>
<protein>
    <recommendedName>
        <fullName evidence="6">pectin lyase</fullName>
        <ecNumber evidence="6">4.2.2.10</ecNumber>
    </recommendedName>
</protein>
<keyword evidence="1" id="KW-1015">Disulfide bond</keyword>
<evidence type="ECO:0000256" key="6">
    <source>
        <dbReference type="ARBA" id="ARBA00039082"/>
    </source>
</evidence>
<dbReference type="Proteomes" id="UP001075354">
    <property type="component" value="Chromosome 16"/>
</dbReference>
<accession>A0AAV7X1K4</accession>
<feature type="signal peptide" evidence="7">
    <location>
        <begin position="1"/>
        <end position="20"/>
    </location>
</feature>
<dbReference type="InterPro" id="IPR011050">
    <property type="entry name" value="Pectin_lyase_fold/virulence"/>
</dbReference>
<dbReference type="GO" id="GO:0030570">
    <property type="term" value="F:pectate lyase activity"/>
    <property type="evidence" value="ECO:0007669"/>
    <property type="project" value="InterPro"/>
</dbReference>
<organism evidence="9 10">
    <name type="scientific">Megalurothrips usitatus</name>
    <name type="common">bean blossom thrips</name>
    <dbReference type="NCBI Taxonomy" id="439358"/>
    <lineage>
        <taxon>Eukaryota</taxon>
        <taxon>Metazoa</taxon>
        <taxon>Ecdysozoa</taxon>
        <taxon>Arthropoda</taxon>
        <taxon>Hexapoda</taxon>
        <taxon>Insecta</taxon>
        <taxon>Pterygota</taxon>
        <taxon>Neoptera</taxon>
        <taxon>Paraneoptera</taxon>
        <taxon>Thysanoptera</taxon>
        <taxon>Terebrantia</taxon>
        <taxon>Thripoidea</taxon>
        <taxon>Thripidae</taxon>
        <taxon>Megalurothrips</taxon>
    </lineage>
</organism>
<keyword evidence="2" id="KW-0325">Glycoprotein</keyword>
<evidence type="ECO:0000313" key="10">
    <source>
        <dbReference type="Proteomes" id="UP001075354"/>
    </source>
</evidence>
<keyword evidence="7" id="KW-0732">Signal</keyword>
<dbReference type="InterPro" id="IPR039448">
    <property type="entry name" value="Beta_helix"/>
</dbReference>
<dbReference type="PANTHER" id="PTHR31683:SF67">
    <property type="entry name" value="PECTIN LYASE F-RELATED"/>
    <property type="match status" value="1"/>
</dbReference>
<dbReference type="SUPFAM" id="SSF51126">
    <property type="entry name" value="Pectin lyase-like"/>
    <property type="match status" value="1"/>
</dbReference>
<keyword evidence="3" id="KW-0456">Lyase</keyword>
<dbReference type="EC" id="4.2.2.10" evidence="6"/>
<reference evidence="9" key="1">
    <citation type="submission" date="2022-12" db="EMBL/GenBank/DDBJ databases">
        <title>Chromosome-level genome assembly of the bean flower thrips Megalurothrips usitatus.</title>
        <authorList>
            <person name="Ma L."/>
            <person name="Liu Q."/>
            <person name="Li H."/>
            <person name="Cai W."/>
        </authorList>
    </citation>
    <scope>NUCLEOTIDE SEQUENCE</scope>
    <source>
        <strain evidence="9">Cailab_2022a</strain>
    </source>
</reference>
<keyword evidence="10" id="KW-1185">Reference proteome</keyword>
<comment type="catalytic activity">
    <reaction evidence="4">
        <text>Eliminative cleavage of (1-&gt;4)-alpha-D-galacturonan methyl ester to give oligosaccharides with 4-deoxy-6-O-methyl-alpha-D-galact-4-enuronosyl groups at their non-reducing ends.</text>
        <dbReference type="EC" id="4.2.2.10"/>
    </reaction>
</comment>
<dbReference type="PANTHER" id="PTHR31683">
    <property type="entry name" value="PECTATE LYASE 18-RELATED"/>
    <property type="match status" value="1"/>
</dbReference>
<feature type="chain" id="PRO_5043653189" description="pectin lyase" evidence="7">
    <location>
        <begin position="21"/>
        <end position="376"/>
    </location>
</feature>
<evidence type="ECO:0000256" key="2">
    <source>
        <dbReference type="ARBA" id="ARBA00023180"/>
    </source>
</evidence>
<dbReference type="GO" id="GO:0047490">
    <property type="term" value="F:pectin lyase activity"/>
    <property type="evidence" value="ECO:0007669"/>
    <property type="project" value="UniProtKB-EC"/>
</dbReference>
<dbReference type="InterPro" id="IPR002022">
    <property type="entry name" value="Pec_lyase"/>
</dbReference>
<evidence type="ECO:0000256" key="1">
    <source>
        <dbReference type="ARBA" id="ARBA00023157"/>
    </source>
</evidence>
<name>A0AAV7X1K4_9NEOP</name>
<evidence type="ECO:0000259" key="8">
    <source>
        <dbReference type="SMART" id="SM00656"/>
    </source>
</evidence>
<dbReference type="EMBL" id="JAPTSV010000016">
    <property type="protein sequence ID" value="KAJ1519775.1"/>
    <property type="molecule type" value="Genomic_DNA"/>
</dbReference>
<evidence type="ECO:0000256" key="5">
    <source>
        <dbReference type="ARBA" id="ARBA00037631"/>
    </source>
</evidence>
<evidence type="ECO:0000256" key="7">
    <source>
        <dbReference type="SAM" id="SignalP"/>
    </source>
</evidence>
<feature type="domain" description="Pectate lyase" evidence="8">
    <location>
        <begin position="91"/>
        <end position="306"/>
    </location>
</feature>
<dbReference type="SMART" id="SM00656">
    <property type="entry name" value="Amb_all"/>
    <property type="match status" value="1"/>
</dbReference>
<dbReference type="Pfam" id="PF13229">
    <property type="entry name" value="Beta_helix"/>
    <property type="match status" value="1"/>
</dbReference>
<dbReference type="AlphaFoldDB" id="A0AAV7X1K4"/>
<evidence type="ECO:0000256" key="3">
    <source>
        <dbReference type="ARBA" id="ARBA00023239"/>
    </source>
</evidence>
<evidence type="ECO:0000313" key="9">
    <source>
        <dbReference type="EMBL" id="KAJ1519775.1"/>
    </source>
</evidence>
<dbReference type="InterPro" id="IPR012334">
    <property type="entry name" value="Pectin_lyas_fold"/>
</dbReference>
<gene>
    <name evidence="9" type="ORF">ONE63_005031</name>
</gene>